<evidence type="ECO:0000313" key="2">
    <source>
        <dbReference type="Proteomes" id="UP001473302"/>
    </source>
</evidence>
<protein>
    <submittedName>
        <fullName evidence="1">Uncharacterized protein</fullName>
    </submittedName>
</protein>
<keyword evidence="2" id="KW-1185">Reference proteome</keyword>
<dbReference type="EMBL" id="BAABUK010000002">
    <property type="protein sequence ID" value="GAA5807106.1"/>
    <property type="molecule type" value="Genomic_DNA"/>
</dbReference>
<reference evidence="1 2" key="1">
    <citation type="submission" date="2024-04" db="EMBL/GenBank/DDBJ databases">
        <title>genome sequences of Mucor flavus KT1a and Helicostylum pulchrum KT1b strains isolated from the surface of a dry-aged beef.</title>
        <authorList>
            <person name="Toyotome T."/>
            <person name="Hosono M."/>
            <person name="Torimaru M."/>
            <person name="Fukuda K."/>
            <person name="Mikami N."/>
        </authorList>
    </citation>
    <scope>NUCLEOTIDE SEQUENCE [LARGE SCALE GENOMIC DNA]</scope>
    <source>
        <strain evidence="1 2">KT1a</strain>
    </source>
</reference>
<dbReference type="Proteomes" id="UP001473302">
    <property type="component" value="Unassembled WGS sequence"/>
</dbReference>
<name>A0ABP9YJU8_9FUNG</name>
<evidence type="ECO:0000313" key="1">
    <source>
        <dbReference type="EMBL" id="GAA5807106.1"/>
    </source>
</evidence>
<gene>
    <name evidence="1" type="ORF">MFLAVUS_000456</name>
</gene>
<proteinExistence type="predicted"/>
<sequence>MPKLVTKREVCNLKRIRSKLHRSSTYSFGRGFSRSPHPLSNIPVTIFTAQDCKHISNKVGAKVASSILQEVVWIVLEGVLERGVEKLGIDEFKNIISLLPKDVNSTVSLCINSIKRMYDGEDYIEVIDNNDLNAVLELLAQFVSYNGITAANQKIAETVHAIFKS</sequence>
<comment type="caution">
    <text evidence="1">The sequence shown here is derived from an EMBL/GenBank/DDBJ whole genome shotgun (WGS) entry which is preliminary data.</text>
</comment>
<organism evidence="1 2">
    <name type="scientific">Mucor flavus</name>
    <dbReference type="NCBI Taxonomy" id="439312"/>
    <lineage>
        <taxon>Eukaryota</taxon>
        <taxon>Fungi</taxon>
        <taxon>Fungi incertae sedis</taxon>
        <taxon>Mucoromycota</taxon>
        <taxon>Mucoromycotina</taxon>
        <taxon>Mucoromycetes</taxon>
        <taxon>Mucorales</taxon>
        <taxon>Mucorineae</taxon>
        <taxon>Mucoraceae</taxon>
        <taxon>Mucor</taxon>
    </lineage>
</organism>
<accession>A0ABP9YJU8</accession>